<gene>
    <name evidence="2" type="ORF">C8N44_12643</name>
</gene>
<evidence type="ECO:0000313" key="3">
    <source>
        <dbReference type="Proteomes" id="UP000244069"/>
    </source>
</evidence>
<feature type="region of interest" description="Disordered" evidence="1">
    <location>
        <begin position="71"/>
        <end position="91"/>
    </location>
</feature>
<evidence type="ECO:0000256" key="1">
    <source>
        <dbReference type="SAM" id="MobiDB-lite"/>
    </source>
</evidence>
<dbReference type="AlphaFoldDB" id="A0A2T6ADM4"/>
<reference evidence="2 3" key="1">
    <citation type="submission" date="2018-04" db="EMBL/GenBank/DDBJ databases">
        <title>Genomic Encyclopedia of Archaeal and Bacterial Type Strains, Phase II (KMG-II): from individual species to whole genera.</title>
        <authorList>
            <person name="Goeker M."/>
        </authorList>
    </citation>
    <scope>NUCLEOTIDE SEQUENCE [LARGE SCALE GENOMIC DNA]</scope>
    <source>
        <strain evidence="2 3">DSM 29329</strain>
    </source>
</reference>
<evidence type="ECO:0000313" key="2">
    <source>
        <dbReference type="EMBL" id="PTX41876.1"/>
    </source>
</evidence>
<protein>
    <submittedName>
        <fullName evidence="2">Uncharacterized protein</fullName>
    </submittedName>
</protein>
<dbReference type="EMBL" id="QBKN01000026">
    <property type="protein sequence ID" value="PTX41876.1"/>
    <property type="molecule type" value="Genomic_DNA"/>
</dbReference>
<organism evidence="2 3">
    <name type="scientific">Allosediminivita pacifica</name>
    <dbReference type="NCBI Taxonomy" id="1267769"/>
    <lineage>
        <taxon>Bacteria</taxon>
        <taxon>Pseudomonadati</taxon>
        <taxon>Pseudomonadota</taxon>
        <taxon>Alphaproteobacteria</taxon>
        <taxon>Rhodobacterales</taxon>
        <taxon>Paracoccaceae</taxon>
        <taxon>Allosediminivita</taxon>
    </lineage>
</organism>
<accession>A0A2T6ADM4</accession>
<name>A0A2T6ADM4_9RHOB</name>
<dbReference type="Proteomes" id="UP000244069">
    <property type="component" value="Unassembled WGS sequence"/>
</dbReference>
<keyword evidence="3" id="KW-1185">Reference proteome</keyword>
<sequence>MRKVAIAERSRVLGSRESCRSSSAQRMALESPFRKCQILAACARRKSSVAVRQIFMPHRSCETCRSCAAQRNPREQPPHRGPSGPSPHLLNPCRTCELSQTTRADSGLRRGRKGNPGSVEADIQPGIHAGKCMIDATVGLQTFAANPIPLQHRGSGHCCIKGAGTRGLRRLEASSAISLRCDGAIVRLQRDAPRGAWPLADLATFRSNASCR</sequence>
<comment type="caution">
    <text evidence="2">The sequence shown here is derived from an EMBL/GenBank/DDBJ whole genome shotgun (WGS) entry which is preliminary data.</text>
</comment>
<proteinExistence type="predicted"/>